<dbReference type="Proteomes" id="UP000016933">
    <property type="component" value="Unassembled WGS sequence"/>
</dbReference>
<reference evidence="2" key="1">
    <citation type="journal article" date="2012" name="PLoS Genet.">
        <title>The genomes of the fungal plant pathogens Cladosporium fulvum and Dothistroma septosporum reveal adaptation to different hosts and lifestyles but also signatures of common ancestry.</title>
        <authorList>
            <person name="de Wit P.J.G.M."/>
            <person name="van der Burgt A."/>
            <person name="Oekmen B."/>
            <person name="Stergiopoulos I."/>
            <person name="Abd-Elsalam K.A."/>
            <person name="Aerts A.L."/>
            <person name="Bahkali A.H."/>
            <person name="Beenen H.G."/>
            <person name="Chettri P."/>
            <person name="Cox M.P."/>
            <person name="Datema E."/>
            <person name="de Vries R.P."/>
            <person name="Dhillon B."/>
            <person name="Ganley A.R."/>
            <person name="Griffiths S.A."/>
            <person name="Guo Y."/>
            <person name="Hamelin R.C."/>
            <person name="Henrissat B."/>
            <person name="Kabir M.S."/>
            <person name="Jashni M.K."/>
            <person name="Kema G."/>
            <person name="Klaubauf S."/>
            <person name="Lapidus A."/>
            <person name="Levasseur A."/>
            <person name="Lindquist E."/>
            <person name="Mehrabi R."/>
            <person name="Ohm R.A."/>
            <person name="Owen T.J."/>
            <person name="Salamov A."/>
            <person name="Schwelm A."/>
            <person name="Schijlen E."/>
            <person name="Sun H."/>
            <person name="van den Burg H.A."/>
            <person name="van Ham R.C.H.J."/>
            <person name="Zhang S."/>
            <person name="Goodwin S.B."/>
            <person name="Grigoriev I.V."/>
            <person name="Collemare J."/>
            <person name="Bradshaw R.E."/>
        </authorList>
    </citation>
    <scope>NUCLEOTIDE SEQUENCE [LARGE SCALE GENOMIC DNA]</scope>
    <source>
        <strain evidence="2">NZE10 / CBS 128990</strain>
    </source>
</reference>
<reference evidence="1 2" key="2">
    <citation type="journal article" date="2012" name="PLoS Pathog.">
        <title>Diverse lifestyles and strategies of plant pathogenesis encoded in the genomes of eighteen Dothideomycetes fungi.</title>
        <authorList>
            <person name="Ohm R.A."/>
            <person name="Feau N."/>
            <person name="Henrissat B."/>
            <person name="Schoch C.L."/>
            <person name="Horwitz B.A."/>
            <person name="Barry K.W."/>
            <person name="Condon B.J."/>
            <person name="Copeland A.C."/>
            <person name="Dhillon B."/>
            <person name="Glaser F."/>
            <person name="Hesse C.N."/>
            <person name="Kosti I."/>
            <person name="LaButti K."/>
            <person name="Lindquist E.A."/>
            <person name="Lucas S."/>
            <person name="Salamov A.A."/>
            <person name="Bradshaw R.E."/>
            <person name="Ciuffetti L."/>
            <person name="Hamelin R.C."/>
            <person name="Kema G.H.J."/>
            <person name="Lawrence C."/>
            <person name="Scott J.A."/>
            <person name="Spatafora J.W."/>
            <person name="Turgeon B.G."/>
            <person name="de Wit P.J.G.M."/>
            <person name="Zhong S."/>
            <person name="Goodwin S.B."/>
            <person name="Grigoriev I.V."/>
        </authorList>
    </citation>
    <scope>NUCLEOTIDE SEQUENCE [LARGE SCALE GENOMIC DNA]</scope>
    <source>
        <strain evidence="2">NZE10 / CBS 128990</strain>
    </source>
</reference>
<dbReference type="HOGENOM" id="CLU_2158300_0_0_1"/>
<proteinExistence type="predicted"/>
<name>N1PPZ8_DOTSN</name>
<sequence length="111" mass="12901">MATMISRRTVKLRTKQCSPVLFLIRYDQLAYGPFLMASLLQFLGREASVFRRCNYVVEEQNLFRCRDVGCCSRHLHRFHPPPRCAALDLPRWGLRLHAYGAGPDSWTRCSL</sequence>
<protein>
    <submittedName>
        <fullName evidence="1">Uncharacterized protein</fullName>
    </submittedName>
</protein>
<evidence type="ECO:0000313" key="2">
    <source>
        <dbReference type="Proteomes" id="UP000016933"/>
    </source>
</evidence>
<keyword evidence="2" id="KW-1185">Reference proteome</keyword>
<evidence type="ECO:0000313" key="1">
    <source>
        <dbReference type="EMBL" id="EME44499.1"/>
    </source>
</evidence>
<gene>
    <name evidence="1" type="ORF">DOTSEDRAFT_72091</name>
</gene>
<accession>N1PPZ8</accession>
<organism evidence="1 2">
    <name type="scientific">Dothistroma septosporum (strain NZE10 / CBS 128990)</name>
    <name type="common">Red band needle blight fungus</name>
    <name type="synonym">Mycosphaerella pini</name>
    <dbReference type="NCBI Taxonomy" id="675120"/>
    <lineage>
        <taxon>Eukaryota</taxon>
        <taxon>Fungi</taxon>
        <taxon>Dikarya</taxon>
        <taxon>Ascomycota</taxon>
        <taxon>Pezizomycotina</taxon>
        <taxon>Dothideomycetes</taxon>
        <taxon>Dothideomycetidae</taxon>
        <taxon>Mycosphaerellales</taxon>
        <taxon>Mycosphaerellaceae</taxon>
        <taxon>Dothistroma</taxon>
    </lineage>
</organism>
<dbReference type="EMBL" id="KB446539">
    <property type="protein sequence ID" value="EME44499.1"/>
    <property type="molecule type" value="Genomic_DNA"/>
</dbReference>
<dbReference type="AlphaFoldDB" id="N1PPZ8"/>